<evidence type="ECO:0000313" key="2">
    <source>
        <dbReference type="Proteomes" id="UP001061991"/>
    </source>
</evidence>
<dbReference type="EMBL" id="CP104972">
    <property type="protein sequence ID" value="UXN58907.1"/>
    <property type="molecule type" value="Genomic_DNA"/>
</dbReference>
<keyword evidence="1" id="KW-0614">Plasmid</keyword>
<proteinExistence type="predicted"/>
<reference evidence="1" key="1">
    <citation type="submission" date="2022-09" db="EMBL/GenBank/DDBJ databases">
        <title>Interaction between co-microsymbionts with complementary sets of symbiotic genes in legume-rhizobium systems.</title>
        <authorList>
            <person name="Safronova V."/>
            <person name="Sazanova A."/>
            <person name="Afonin A."/>
            <person name="Chirak E."/>
        </authorList>
    </citation>
    <scope>NUCLEOTIDE SEQUENCE</scope>
    <source>
        <strain evidence="1">A18/3m</strain>
    </source>
</reference>
<accession>A0ACD4CZF5</accession>
<evidence type="ECO:0000313" key="1">
    <source>
        <dbReference type="EMBL" id="UXN58907.1"/>
    </source>
</evidence>
<name>A0ACD4CZF5_9HYPH</name>
<dbReference type="Proteomes" id="UP001061991">
    <property type="component" value="Plasmid p_unnamed1"/>
</dbReference>
<sequence length="135" mass="15354">MTMNDASRTSYLGLIRLQKLAKARHELELSRLNAKQAAIKEENDALFRMQEDRFVVGASASVPVHIILMRLETNKSLQAQLSEQVVEAKRNLLKASRTLDTLESRLRDLTKRISRAEIAEEADEYMGHLLGRHAI</sequence>
<gene>
    <name evidence="1" type="ORF">N8E88_08360</name>
</gene>
<organism evidence="1 2">
    <name type="scientific">Phyllobacterium zundukense</name>
    <dbReference type="NCBI Taxonomy" id="1867719"/>
    <lineage>
        <taxon>Bacteria</taxon>
        <taxon>Pseudomonadati</taxon>
        <taxon>Pseudomonadota</taxon>
        <taxon>Alphaproteobacteria</taxon>
        <taxon>Hyphomicrobiales</taxon>
        <taxon>Phyllobacteriaceae</taxon>
        <taxon>Phyllobacterium</taxon>
    </lineage>
</organism>
<keyword evidence="2" id="KW-1185">Reference proteome</keyword>
<protein>
    <submittedName>
        <fullName evidence="1">Uncharacterized protein</fullName>
    </submittedName>
</protein>
<geneLocation type="plasmid" evidence="1 2">
    <name>p_unnamed1</name>
</geneLocation>